<sequence>MRQEAAVNTQVSFASALLDPDQPCPAGLYCGNGADPASRFAVYRNNVQSSLINALADAYPGVAQLVGDEFFRAMAALYVRNFPPTSAVLSDYGHDFADFIDGFPPAAGLPYLADVARLERLRVTAYHAADACPVQPQQIAAAMAEPATLGQLRLELHPSLGLLESAHPVVALWAAHQGDGDWQAIDLQQGQNALVLRHDLEVEVFAIDAGVACFIHSLHHSQPLQVAVANALAADPTFDPSQALALLISRSAITRLSPHSEV</sequence>
<dbReference type="Pfam" id="PF09836">
    <property type="entry name" value="DUF2063"/>
    <property type="match status" value="1"/>
</dbReference>
<accession>A0AAX3G0T8</accession>
<name>A0AAX3G0T8_9PSED</name>
<dbReference type="Proteomes" id="UP000277437">
    <property type="component" value="Chromosome"/>
</dbReference>
<dbReference type="Gene3D" id="1.10.150.690">
    <property type="entry name" value="DUF2063"/>
    <property type="match status" value="1"/>
</dbReference>
<dbReference type="EMBL" id="LR134334">
    <property type="protein sequence ID" value="VEF76669.1"/>
    <property type="molecule type" value="Genomic_DNA"/>
</dbReference>
<dbReference type="InterPro" id="IPR018640">
    <property type="entry name" value="DUF2063"/>
</dbReference>
<evidence type="ECO:0000313" key="3">
    <source>
        <dbReference type="Proteomes" id="UP000277437"/>
    </source>
</evidence>
<feature type="domain" description="Putative DNA-binding" evidence="1">
    <location>
        <begin position="9"/>
        <end position="100"/>
    </location>
</feature>
<gene>
    <name evidence="2" type="ORF">NCTC7357_05044</name>
</gene>
<evidence type="ECO:0000259" key="1">
    <source>
        <dbReference type="Pfam" id="PF09836"/>
    </source>
</evidence>
<reference evidence="2 3" key="1">
    <citation type="submission" date="2018-12" db="EMBL/GenBank/DDBJ databases">
        <authorList>
            <consortium name="Pathogen Informatics"/>
        </authorList>
    </citation>
    <scope>NUCLEOTIDE SEQUENCE [LARGE SCALE GENOMIC DNA]</scope>
    <source>
        <strain evidence="2 3">NCTC7357</strain>
    </source>
</reference>
<dbReference type="AlphaFoldDB" id="A0AAX3G0T8"/>
<dbReference type="InterPro" id="IPR044922">
    <property type="entry name" value="DUF2063_N_sf"/>
</dbReference>
<protein>
    <submittedName>
        <fullName evidence="2">Uncharacterized protein conserved in bacteria</fullName>
    </submittedName>
</protein>
<organism evidence="2 3">
    <name type="scientific">Pseudomonas chlororaphis</name>
    <dbReference type="NCBI Taxonomy" id="587753"/>
    <lineage>
        <taxon>Bacteria</taxon>
        <taxon>Pseudomonadati</taxon>
        <taxon>Pseudomonadota</taxon>
        <taxon>Gammaproteobacteria</taxon>
        <taxon>Pseudomonadales</taxon>
        <taxon>Pseudomonadaceae</taxon>
        <taxon>Pseudomonas</taxon>
    </lineage>
</organism>
<evidence type="ECO:0000313" key="2">
    <source>
        <dbReference type="EMBL" id="VEF76669.1"/>
    </source>
</evidence>
<proteinExistence type="predicted"/>